<organism evidence="1">
    <name type="scientific">marine sediment metagenome</name>
    <dbReference type="NCBI Taxonomy" id="412755"/>
    <lineage>
        <taxon>unclassified sequences</taxon>
        <taxon>metagenomes</taxon>
        <taxon>ecological metagenomes</taxon>
    </lineage>
</organism>
<name>A0A0F8YWV8_9ZZZZ</name>
<reference evidence="1" key="1">
    <citation type="journal article" date="2015" name="Nature">
        <title>Complex archaea that bridge the gap between prokaryotes and eukaryotes.</title>
        <authorList>
            <person name="Spang A."/>
            <person name="Saw J.H."/>
            <person name="Jorgensen S.L."/>
            <person name="Zaremba-Niedzwiedzka K."/>
            <person name="Martijn J."/>
            <person name="Lind A.E."/>
            <person name="van Eijk R."/>
            <person name="Schleper C."/>
            <person name="Guy L."/>
            <person name="Ettema T.J."/>
        </authorList>
    </citation>
    <scope>NUCLEOTIDE SEQUENCE</scope>
</reference>
<dbReference type="EMBL" id="LAZR01066992">
    <property type="protein sequence ID" value="KKK52491.1"/>
    <property type="molecule type" value="Genomic_DNA"/>
</dbReference>
<protein>
    <submittedName>
        <fullName evidence="1">Uncharacterized protein</fullName>
    </submittedName>
</protein>
<dbReference type="Gene3D" id="6.20.350.10">
    <property type="match status" value="1"/>
</dbReference>
<accession>A0A0F8YWV8</accession>
<gene>
    <name evidence="1" type="ORF">LCGC14_3104410</name>
</gene>
<comment type="caution">
    <text evidence="1">The sequence shown here is derived from an EMBL/GenBank/DDBJ whole genome shotgun (WGS) entry which is preliminary data.</text>
</comment>
<proteinExistence type="predicted"/>
<evidence type="ECO:0000313" key="1">
    <source>
        <dbReference type="EMBL" id="KKK52491.1"/>
    </source>
</evidence>
<dbReference type="AlphaFoldDB" id="A0A0F8YWV8"/>
<feature type="non-terminal residue" evidence="1">
    <location>
        <position position="114"/>
    </location>
</feature>
<sequence length="114" mass="13014">MTDLTTKTAQSLHDKWCRQMREKGRHGPGTGCTYDDLQLSIVRANCNDKIGRCKMFHPDLIPWPDLPESHRQEYLATAKAVLPEIDQAIAEARLDEHKRRCVSCTRGYGDDGWS</sequence>